<evidence type="ECO:0000313" key="1">
    <source>
        <dbReference type="EMBL" id="GLW53715.1"/>
    </source>
</evidence>
<dbReference type="SUPFAM" id="SSF89372">
    <property type="entry name" value="Fucose-specific lectin"/>
    <property type="match status" value="1"/>
</dbReference>
<dbReference type="Gene3D" id="2.130.10.10">
    <property type="entry name" value="YVTN repeat-like/Quinoprotein amine dehydrogenase"/>
    <property type="match status" value="1"/>
</dbReference>
<protein>
    <submittedName>
        <fullName evidence="1">Uncharacterized protein</fullName>
    </submittedName>
</protein>
<comment type="caution">
    <text evidence="1">The sequence shown here is derived from an EMBL/GenBank/DDBJ whole genome shotgun (WGS) entry which is preliminary data.</text>
</comment>
<dbReference type="OrthoDB" id="4147030at2"/>
<gene>
    <name evidence="1" type="ORF">Kpho01_17260</name>
</gene>
<dbReference type="Proteomes" id="UP001165143">
    <property type="component" value="Unassembled WGS sequence"/>
</dbReference>
<dbReference type="RefSeq" id="WP_033254958.1">
    <property type="nucleotide sequence ID" value="NZ_JNYE01000066.1"/>
</dbReference>
<dbReference type="AlphaFoldDB" id="A0A9W6UNN4"/>
<evidence type="ECO:0000313" key="2">
    <source>
        <dbReference type="Proteomes" id="UP001165143"/>
    </source>
</evidence>
<organism evidence="1 2">
    <name type="scientific">Kitasatospora phosalacinea</name>
    <dbReference type="NCBI Taxonomy" id="2065"/>
    <lineage>
        <taxon>Bacteria</taxon>
        <taxon>Bacillati</taxon>
        <taxon>Actinomycetota</taxon>
        <taxon>Actinomycetes</taxon>
        <taxon>Kitasatosporales</taxon>
        <taxon>Streptomycetaceae</taxon>
        <taxon>Kitasatospora</taxon>
    </lineage>
</organism>
<proteinExistence type="predicted"/>
<dbReference type="EMBL" id="BSRX01000008">
    <property type="protein sequence ID" value="GLW53715.1"/>
    <property type="molecule type" value="Genomic_DNA"/>
</dbReference>
<reference evidence="1" key="1">
    <citation type="submission" date="2023-02" db="EMBL/GenBank/DDBJ databases">
        <title>Kitasatospora phosalacinea NBRC 14362.</title>
        <authorList>
            <person name="Ichikawa N."/>
            <person name="Sato H."/>
            <person name="Tonouchi N."/>
        </authorList>
    </citation>
    <scope>NUCLEOTIDE SEQUENCE</scope>
    <source>
        <strain evidence="1">NBRC 14362</strain>
    </source>
</reference>
<name>A0A9W6UNN4_9ACTN</name>
<dbReference type="InterPro" id="IPR015943">
    <property type="entry name" value="WD40/YVTN_repeat-like_dom_sf"/>
</dbReference>
<accession>A0A9W6UNN4</accession>
<sequence length="662" mass="70936">METVDFGTTPAERLERLRGKLRGTPVVGTRAAQRTQPSRGSHLLLGVMLHAAARLEAGLELTDLETRMLAPLRLLLSEEEVRDFGRVYREENTARSTAAVFPEVLTGRAVEQGYAVADLVKDLPALREEILAQANVNLVDLDAPAAGEETWDSAQFIEGQAAYGYGATFVTASKTTVPPAEEPGVNASFIARVDMHSFYCEDESNEASASDEIYWATSSVGAFGARTELLTPVRTNVDKGEWHDFAANTTVFYGRVNTSLVCNISCWEEDDGGDKWRNELRDKLRAISAELMKFLEVMEIYGYLAPQYGDFLDYVQITAIVALIVAWLIDLFRNNDDLIQERTLVFSQAALRQLVTSGGANSTGWVFNGGDAEGRHRLQLKWIGSPPPADNPGDVMVITRANGRWSAPVRLRDVTDAGPSMVVHNGDLHVASRGMNGGVHIGKFSGGVWGGYGFVPGLTTWTPPALAVNAGTLYVTSGGPQGQIYVSANSFDWGRPVQLSGASSAGAALASRGGQLHCAIRGKDDNGQVYLAWLRGTTWSAFHPVPGLTTPHAPALAAHAGNLYVAAVGMDGKTYVSVDNGTAWSTTPMDLGGLTDCAPALTVRNGVLYCAVRALQGEVVLNNLNGTTWTGFHTPVPGAATMSEAALAGDTGDTLHIAYRSM</sequence>